<reference evidence="4" key="1">
    <citation type="submission" date="2024-02" db="EMBL/GenBank/DDBJ databases">
        <authorList>
            <consortium name="ELIXIR-Norway"/>
            <consortium name="Elixir Norway"/>
        </authorList>
    </citation>
    <scope>NUCLEOTIDE SEQUENCE</scope>
</reference>
<keyword evidence="5" id="KW-1185">Reference proteome</keyword>
<evidence type="ECO:0000259" key="3">
    <source>
        <dbReference type="Pfam" id="PF20429"/>
    </source>
</evidence>
<evidence type="ECO:0000256" key="1">
    <source>
        <dbReference type="SAM" id="MobiDB-lite"/>
    </source>
</evidence>
<evidence type="ECO:0000313" key="4">
    <source>
        <dbReference type="EMBL" id="CAK9277862.1"/>
    </source>
</evidence>
<dbReference type="InterPro" id="IPR046760">
    <property type="entry name" value="Tab2-like_N"/>
</dbReference>
<name>A0ABP0XGS4_9BRYO</name>
<proteinExistence type="predicted"/>
<gene>
    <name evidence="4" type="ORF">CSSPJE1EN1_LOCUS23340</name>
</gene>
<accession>A0ABP0XGS4</accession>
<dbReference type="EMBL" id="OZ020103">
    <property type="protein sequence ID" value="CAK9277862.1"/>
    <property type="molecule type" value="Genomic_DNA"/>
</dbReference>
<dbReference type="PANTHER" id="PTHR34556">
    <property type="match status" value="1"/>
</dbReference>
<dbReference type="Pfam" id="PF20429">
    <property type="entry name" value="Tab2-like_C"/>
    <property type="match status" value="1"/>
</dbReference>
<evidence type="ECO:0000259" key="2">
    <source>
        <dbReference type="Pfam" id="PF06485"/>
    </source>
</evidence>
<sequence length="398" mass="43816">MGCCTGVVSPSVQVCRCRTTAGTSSTSTTTSSCCTNRSLRQLRPPWSTRPPPLLSLQFSSSSSSQSVVTTTSSMRSSSSSSSSSSSVESSYSELPAPVVKQRFIAEDADVSSISEWELDFCSRPILDARGKKLWEIVVCDNRRQLQFACFYPNNVINSVTLRDALASIVETLGVPKPEKIRFFRSQMQTIISKACKELDIQPVPSQRCITLVRWLEERYETVYRRHPGFQEGATPLSLQEQALPLDLPDTLRGEQWTFVQLPLSGVLEELEAVEKGAMFGSVLDLDTLGIDLSSDIMIPGVAVASSRATPLAAWTNALELASIEVDIQRSCLILSTGVADRWRYAFYRKSRQADAEGEAWESAKKSSGGLHFLAVQESLDSELCTGFWLLIDVQRSPV</sequence>
<organism evidence="4 5">
    <name type="scientific">Sphagnum jensenii</name>
    <dbReference type="NCBI Taxonomy" id="128206"/>
    <lineage>
        <taxon>Eukaryota</taxon>
        <taxon>Viridiplantae</taxon>
        <taxon>Streptophyta</taxon>
        <taxon>Embryophyta</taxon>
        <taxon>Bryophyta</taxon>
        <taxon>Sphagnophytina</taxon>
        <taxon>Sphagnopsida</taxon>
        <taxon>Sphagnales</taxon>
        <taxon>Sphagnaceae</taxon>
        <taxon>Sphagnum</taxon>
    </lineage>
</organism>
<feature type="domain" description="RNA-binding protein Tab2-like N-terminal" evidence="2">
    <location>
        <begin position="116"/>
        <end position="218"/>
    </location>
</feature>
<dbReference type="PANTHER" id="PTHR34556:SF2">
    <property type="entry name" value="PROTEIN TAB2 HOMOLOG, CHLOROPLASTIC"/>
    <property type="match status" value="1"/>
</dbReference>
<protein>
    <submittedName>
        <fullName evidence="4">Uncharacterized protein</fullName>
    </submittedName>
</protein>
<feature type="domain" description="RNA-binding protein Tab2/Atab2 C-terminal" evidence="3">
    <location>
        <begin position="240"/>
        <end position="390"/>
    </location>
</feature>
<dbReference type="InterPro" id="IPR009472">
    <property type="entry name" value="Tab2-like"/>
</dbReference>
<dbReference type="Proteomes" id="UP001497444">
    <property type="component" value="Chromosome 8"/>
</dbReference>
<dbReference type="InterPro" id="IPR046761">
    <property type="entry name" value="Tab2-like_C"/>
</dbReference>
<feature type="region of interest" description="Disordered" evidence="1">
    <location>
        <begin position="69"/>
        <end position="89"/>
    </location>
</feature>
<dbReference type="Pfam" id="PF06485">
    <property type="entry name" value="Tab2-like_N"/>
    <property type="match status" value="1"/>
</dbReference>
<evidence type="ECO:0000313" key="5">
    <source>
        <dbReference type="Proteomes" id="UP001497444"/>
    </source>
</evidence>